<evidence type="ECO:0000256" key="2">
    <source>
        <dbReference type="ARBA" id="ARBA00022603"/>
    </source>
</evidence>
<dbReference type="GO" id="GO:0032259">
    <property type="term" value="P:methylation"/>
    <property type="evidence" value="ECO:0007669"/>
    <property type="project" value="UniProtKB-KW"/>
</dbReference>
<evidence type="ECO:0000256" key="7">
    <source>
        <dbReference type="ARBA" id="ARBA00023015"/>
    </source>
</evidence>
<keyword evidence="8" id="KW-0238">DNA-binding</keyword>
<evidence type="ECO:0000256" key="5">
    <source>
        <dbReference type="ARBA" id="ARBA00022763"/>
    </source>
</evidence>
<comment type="caution">
    <text evidence="13">The sequence shown here is derived from an EMBL/GenBank/DDBJ whole genome shotgun (WGS) entry which is preliminary data.</text>
</comment>
<dbReference type="InterPro" id="IPR035451">
    <property type="entry name" value="Ada-like_dom_sf"/>
</dbReference>
<evidence type="ECO:0000256" key="11">
    <source>
        <dbReference type="ARBA" id="ARBA00023204"/>
    </source>
</evidence>
<dbReference type="SUPFAM" id="SSF46689">
    <property type="entry name" value="Homeodomain-like"/>
    <property type="match status" value="1"/>
</dbReference>
<keyword evidence="11" id="KW-0234">DNA repair</keyword>
<dbReference type="FunFam" id="3.40.10.10:FF:000001">
    <property type="entry name" value="DNA-3-methyladenine glycosylase 2"/>
    <property type="match status" value="1"/>
</dbReference>
<name>A0A7Y0FG47_9BURK</name>
<dbReference type="SMART" id="SM00342">
    <property type="entry name" value="HTH_ARAC"/>
    <property type="match status" value="1"/>
</dbReference>
<dbReference type="GO" id="GO:0043916">
    <property type="term" value="F:DNA-7-methylguanine glycosylase activity"/>
    <property type="evidence" value="ECO:0007669"/>
    <property type="project" value="TreeGrafter"/>
</dbReference>
<evidence type="ECO:0000256" key="6">
    <source>
        <dbReference type="ARBA" id="ARBA00022833"/>
    </source>
</evidence>
<evidence type="ECO:0000256" key="8">
    <source>
        <dbReference type="ARBA" id="ARBA00023125"/>
    </source>
</evidence>
<dbReference type="InterPro" id="IPR018060">
    <property type="entry name" value="HTH_AraC"/>
</dbReference>
<evidence type="ECO:0000259" key="12">
    <source>
        <dbReference type="PROSITE" id="PS01124"/>
    </source>
</evidence>
<keyword evidence="2" id="KW-0489">Methyltransferase</keyword>
<dbReference type="GO" id="GO:0008168">
    <property type="term" value="F:methyltransferase activity"/>
    <property type="evidence" value="ECO:0007669"/>
    <property type="project" value="UniProtKB-KW"/>
</dbReference>
<dbReference type="AlphaFoldDB" id="A0A7Y0FG47"/>
<dbReference type="Proteomes" id="UP000583127">
    <property type="component" value="Unassembled WGS sequence"/>
</dbReference>
<dbReference type="RefSeq" id="WP_169500971.1">
    <property type="nucleotide sequence ID" value="NZ_JABBFZ010000025.1"/>
</dbReference>
<dbReference type="GO" id="GO:0003700">
    <property type="term" value="F:DNA-binding transcription factor activity"/>
    <property type="evidence" value="ECO:0007669"/>
    <property type="project" value="InterPro"/>
</dbReference>
<dbReference type="GO" id="GO:0043565">
    <property type="term" value="F:sequence-specific DNA binding"/>
    <property type="evidence" value="ECO:0007669"/>
    <property type="project" value="InterPro"/>
</dbReference>
<keyword evidence="6" id="KW-0862">Zinc</keyword>
<dbReference type="SUPFAM" id="SSF55945">
    <property type="entry name" value="TATA-box binding protein-like"/>
    <property type="match status" value="1"/>
</dbReference>
<dbReference type="Gene3D" id="3.30.310.20">
    <property type="entry name" value="DNA-3-methyladenine glycosylase AlkA, N-terminal domain"/>
    <property type="match status" value="1"/>
</dbReference>
<dbReference type="Gene3D" id="1.10.340.30">
    <property type="entry name" value="Hypothetical protein, domain 2"/>
    <property type="match status" value="1"/>
</dbReference>
<dbReference type="InterPro" id="IPR004026">
    <property type="entry name" value="Ada_DNA_repair_Zn-bd"/>
</dbReference>
<keyword evidence="14" id="KW-1185">Reference proteome</keyword>
<keyword evidence="4" id="KW-0479">Metal-binding</keyword>
<dbReference type="GO" id="GO:0032993">
    <property type="term" value="C:protein-DNA complex"/>
    <property type="evidence" value="ECO:0007669"/>
    <property type="project" value="TreeGrafter"/>
</dbReference>
<dbReference type="InterPro" id="IPR009057">
    <property type="entry name" value="Homeodomain-like_sf"/>
</dbReference>
<evidence type="ECO:0000256" key="1">
    <source>
        <dbReference type="ARBA" id="ARBA00001947"/>
    </source>
</evidence>
<dbReference type="GO" id="GO:0032131">
    <property type="term" value="F:alkylated DNA binding"/>
    <property type="evidence" value="ECO:0007669"/>
    <property type="project" value="TreeGrafter"/>
</dbReference>
<gene>
    <name evidence="13" type="ORF">HHL14_28665</name>
</gene>
<dbReference type="InterPro" id="IPR037046">
    <property type="entry name" value="AlkA_N_sf"/>
</dbReference>
<dbReference type="Gene3D" id="1.10.1670.10">
    <property type="entry name" value="Helix-hairpin-Helix base-excision DNA repair enzymes (C-terminal)"/>
    <property type="match status" value="1"/>
</dbReference>
<keyword evidence="10" id="KW-0804">Transcription</keyword>
<dbReference type="Gene3D" id="1.10.10.60">
    <property type="entry name" value="Homeodomain-like"/>
    <property type="match status" value="1"/>
</dbReference>
<organism evidence="13 14">
    <name type="scientific">Paraburkholderia antibiotica</name>
    <dbReference type="NCBI Taxonomy" id="2728839"/>
    <lineage>
        <taxon>Bacteria</taxon>
        <taxon>Pseudomonadati</taxon>
        <taxon>Pseudomonadota</taxon>
        <taxon>Betaproteobacteria</taxon>
        <taxon>Burkholderiales</taxon>
        <taxon>Burkholderiaceae</taxon>
        <taxon>Paraburkholderia</taxon>
    </lineage>
</organism>
<dbReference type="SMART" id="SM01009">
    <property type="entry name" value="AlkA_N"/>
    <property type="match status" value="1"/>
</dbReference>
<dbReference type="EMBL" id="JABBFZ010000025">
    <property type="protein sequence ID" value="NML34787.1"/>
    <property type="molecule type" value="Genomic_DNA"/>
</dbReference>
<dbReference type="InterPro" id="IPR051912">
    <property type="entry name" value="Alkylbase_DNA_Glycosylase/TA"/>
</dbReference>
<feature type="domain" description="HTH araC/xylS-type" evidence="12">
    <location>
        <begin position="87"/>
        <end position="185"/>
    </location>
</feature>
<evidence type="ECO:0000256" key="4">
    <source>
        <dbReference type="ARBA" id="ARBA00022723"/>
    </source>
</evidence>
<dbReference type="InterPro" id="IPR023170">
    <property type="entry name" value="HhH_base_excis_C"/>
</dbReference>
<dbReference type="InterPro" id="IPR018062">
    <property type="entry name" value="HTH_AraC-typ_CS"/>
</dbReference>
<dbReference type="PROSITE" id="PS00041">
    <property type="entry name" value="HTH_ARAC_FAMILY_1"/>
    <property type="match status" value="1"/>
</dbReference>
<evidence type="ECO:0000256" key="10">
    <source>
        <dbReference type="ARBA" id="ARBA00023163"/>
    </source>
</evidence>
<dbReference type="GO" id="GO:0008725">
    <property type="term" value="F:DNA-3-methyladenine glycosylase activity"/>
    <property type="evidence" value="ECO:0007669"/>
    <property type="project" value="TreeGrafter"/>
</dbReference>
<dbReference type="PANTHER" id="PTHR43003">
    <property type="entry name" value="DNA-3-METHYLADENINE GLYCOSYLASE"/>
    <property type="match status" value="1"/>
</dbReference>
<keyword evidence="9" id="KW-0010">Activator</keyword>
<evidence type="ECO:0000256" key="3">
    <source>
        <dbReference type="ARBA" id="ARBA00022679"/>
    </source>
</evidence>
<dbReference type="GO" id="GO:0006285">
    <property type="term" value="P:base-excision repair, AP site formation"/>
    <property type="evidence" value="ECO:0007669"/>
    <property type="project" value="TreeGrafter"/>
</dbReference>
<dbReference type="InterPro" id="IPR011257">
    <property type="entry name" value="DNA_glycosylase"/>
</dbReference>
<dbReference type="Pfam" id="PF12833">
    <property type="entry name" value="HTH_18"/>
    <property type="match status" value="1"/>
</dbReference>
<evidence type="ECO:0000256" key="9">
    <source>
        <dbReference type="ARBA" id="ARBA00023159"/>
    </source>
</evidence>
<keyword evidence="7" id="KW-0805">Transcription regulation</keyword>
<dbReference type="SUPFAM" id="SSF57884">
    <property type="entry name" value="Ada DNA repair protein, N-terminal domain (N-Ada 10)"/>
    <property type="match status" value="1"/>
</dbReference>
<dbReference type="GO" id="GO:0005737">
    <property type="term" value="C:cytoplasm"/>
    <property type="evidence" value="ECO:0007669"/>
    <property type="project" value="TreeGrafter"/>
</dbReference>
<proteinExistence type="predicted"/>
<dbReference type="Gene3D" id="3.40.10.10">
    <property type="entry name" value="DNA Methylphosphotriester Repair Domain"/>
    <property type="match status" value="1"/>
</dbReference>
<reference evidence="13 14" key="1">
    <citation type="submission" date="2020-04" db="EMBL/GenBank/DDBJ databases">
        <title>Paraburkholderia sp. G-4-1-8 isolated from soil.</title>
        <authorList>
            <person name="Dahal R.H."/>
        </authorList>
    </citation>
    <scope>NUCLEOTIDE SEQUENCE [LARGE SCALE GENOMIC DNA]</scope>
    <source>
        <strain evidence="13 14">G-4-1-8</strain>
    </source>
</reference>
<dbReference type="Pfam" id="PF02805">
    <property type="entry name" value="Ada_Zn_binding"/>
    <property type="match status" value="1"/>
</dbReference>
<evidence type="ECO:0000313" key="14">
    <source>
        <dbReference type="Proteomes" id="UP000583127"/>
    </source>
</evidence>
<dbReference type="PANTHER" id="PTHR43003:SF13">
    <property type="entry name" value="DNA-3-METHYLADENINE GLYCOSYLASE 2"/>
    <property type="match status" value="1"/>
</dbReference>
<accession>A0A7Y0FG47</accession>
<dbReference type="InterPro" id="IPR010316">
    <property type="entry name" value="AlkA_N"/>
</dbReference>
<keyword evidence="3" id="KW-0808">Transferase</keyword>
<dbReference type="PROSITE" id="PS01124">
    <property type="entry name" value="HTH_ARAC_FAMILY_2"/>
    <property type="match status" value="1"/>
</dbReference>
<dbReference type="GO" id="GO:0008270">
    <property type="term" value="F:zinc ion binding"/>
    <property type="evidence" value="ECO:0007669"/>
    <property type="project" value="InterPro"/>
</dbReference>
<comment type="cofactor">
    <cofactor evidence="1">
        <name>Zn(2+)</name>
        <dbReference type="ChEBI" id="CHEBI:29105"/>
    </cofactor>
</comment>
<protein>
    <submittedName>
        <fullName evidence="13">Helix-turn-helix domain-containing protein</fullName>
    </submittedName>
</protein>
<dbReference type="SUPFAM" id="SSF48150">
    <property type="entry name" value="DNA-glycosylase"/>
    <property type="match status" value="1"/>
</dbReference>
<dbReference type="Pfam" id="PF06029">
    <property type="entry name" value="AlkA_N"/>
    <property type="match status" value="1"/>
</dbReference>
<sequence length="478" mass="53295">MKLDPDTCYQTLLARDRRFDGWFFVGVSSTGIYCRPVCPVRTPKRQNCHFFLSAAVAEKAGFRPCLRCRPELAPGHGLLDVSAQLARSAATLIEEGFLNTAGIPELAARVGVTDRHLRRIFDTEYGVSIVEFAQTQRLLMAKRLLTDTCLPVTQVALAAGFGSVRRFNDLFLHKYGLNPRRFRKTIDTNVPDIVSFALGYRPPFCWSEVLAFLKRAQIDGVEKVGDGCYERAVEIKRGERSFVGWISVTNDSRRFMVNVTMPTTLIPVLTEVLAGVRRTFDLSARPDLIDTHLGDLAAGYPGMRVPGAFNGFEIAVRAVVGQQRSLSDTPAILSRVAERFGTEVTAHDALTRTFPSVVLFSRLPLSALEETGITRAHAEAIVALADEILTGRLMLEPAAPLESTLHALRRIRGLSEWAVQYIAMRALGWPNAFPEDDAVLKEPLCHSSVGELSRRASQWQPWRAYAMLHVWRRSKKAR</sequence>
<dbReference type="GO" id="GO:0006307">
    <property type="term" value="P:DNA alkylation repair"/>
    <property type="evidence" value="ECO:0007669"/>
    <property type="project" value="TreeGrafter"/>
</dbReference>
<evidence type="ECO:0000313" key="13">
    <source>
        <dbReference type="EMBL" id="NML34787.1"/>
    </source>
</evidence>
<keyword evidence="5" id="KW-0227">DNA damage</keyword>